<dbReference type="Pfam" id="PF16064">
    <property type="entry name" value="DUF4806"/>
    <property type="match status" value="1"/>
</dbReference>
<reference evidence="4" key="1">
    <citation type="submission" date="2013-04" db="EMBL/GenBank/DDBJ databases">
        <authorList>
            <person name="Qu J."/>
            <person name="Murali S.C."/>
            <person name="Bandaranaike D."/>
            <person name="Bellair M."/>
            <person name="Blankenburg K."/>
            <person name="Chao H."/>
            <person name="Dinh H."/>
            <person name="Doddapaneni H."/>
            <person name="Downs B."/>
            <person name="Dugan-Rocha S."/>
            <person name="Elkadiri S."/>
            <person name="Gnanaolivu R.D."/>
            <person name="Hernandez B."/>
            <person name="Javaid M."/>
            <person name="Jayaseelan J.C."/>
            <person name="Lee S."/>
            <person name="Li M."/>
            <person name="Ming W."/>
            <person name="Munidasa M."/>
            <person name="Muniz J."/>
            <person name="Nguyen L."/>
            <person name="Ongeri F."/>
            <person name="Osuji N."/>
            <person name="Pu L.-L."/>
            <person name="Puazo M."/>
            <person name="Qu C."/>
            <person name="Quiroz J."/>
            <person name="Raj R."/>
            <person name="Weissenberger G."/>
            <person name="Xin Y."/>
            <person name="Zou X."/>
            <person name="Han Y."/>
            <person name="Richards S."/>
            <person name="Worley K."/>
            <person name="Muzny D."/>
            <person name="Gibbs R."/>
        </authorList>
    </citation>
    <scope>NUCLEOTIDE SEQUENCE</scope>
    <source>
        <strain evidence="4">Sampled in the wild</strain>
    </source>
</reference>
<reference evidence="4" key="2">
    <citation type="submission" date="2017-10" db="EMBL/GenBank/DDBJ databases">
        <title>Ladona fulva Genome sequencing and assembly.</title>
        <authorList>
            <person name="Murali S."/>
            <person name="Richards S."/>
            <person name="Bandaranaike D."/>
            <person name="Bellair M."/>
            <person name="Blankenburg K."/>
            <person name="Chao H."/>
            <person name="Dinh H."/>
            <person name="Doddapaneni H."/>
            <person name="Dugan-Rocha S."/>
            <person name="Elkadiri S."/>
            <person name="Gnanaolivu R."/>
            <person name="Hernandez B."/>
            <person name="Skinner E."/>
            <person name="Javaid M."/>
            <person name="Lee S."/>
            <person name="Li M."/>
            <person name="Ming W."/>
            <person name="Munidasa M."/>
            <person name="Muniz J."/>
            <person name="Nguyen L."/>
            <person name="Hughes D."/>
            <person name="Osuji N."/>
            <person name="Pu L.-L."/>
            <person name="Puazo M."/>
            <person name="Qu C."/>
            <person name="Quiroz J."/>
            <person name="Raj R."/>
            <person name="Weissenberger G."/>
            <person name="Xin Y."/>
            <person name="Zou X."/>
            <person name="Han Y."/>
            <person name="Worley K."/>
            <person name="Muzny D."/>
            <person name="Gibbs R."/>
        </authorList>
    </citation>
    <scope>NUCLEOTIDE SEQUENCE</scope>
    <source>
        <strain evidence="4">Sampled in the wild</strain>
    </source>
</reference>
<evidence type="ECO:0000313" key="5">
    <source>
        <dbReference type="Proteomes" id="UP000792457"/>
    </source>
</evidence>
<evidence type="ECO:0000256" key="1">
    <source>
        <dbReference type="SAM" id="Coils"/>
    </source>
</evidence>
<gene>
    <name evidence="4" type="ORF">J437_LFUL009008</name>
</gene>
<dbReference type="PANTHER" id="PTHR34153">
    <property type="entry name" value="SI:CH211-262H13.3-RELATED-RELATED"/>
    <property type="match status" value="1"/>
</dbReference>
<proteinExistence type="predicted"/>
<evidence type="ECO:0000259" key="3">
    <source>
        <dbReference type="Pfam" id="PF16064"/>
    </source>
</evidence>
<dbReference type="OrthoDB" id="10069532at2759"/>
<evidence type="ECO:0000313" key="4">
    <source>
        <dbReference type="EMBL" id="KAG8229534.1"/>
    </source>
</evidence>
<comment type="caution">
    <text evidence="4">The sequence shown here is derived from an EMBL/GenBank/DDBJ whole genome shotgun (WGS) entry which is preliminary data.</text>
</comment>
<dbReference type="Proteomes" id="UP000792457">
    <property type="component" value="Unassembled WGS sequence"/>
</dbReference>
<sequence>MDITRDPIKEEDILEPLWLADSSVELEINYKEFYHRDETQNRDIKVEVEEVSISDECESIADGISDAGRPPRENSASSTQVDSSQLLKILEKMANSMERMENNMKSLSNRVISLEKMQKALFDRCNEGFCTKAHQPQSSTLSSLSSLSKTLKSFNLPINHWDDFLEIMEKVRDDEVKRELITLLSKVGGKDMTSLVNGILLKLLTNSVAMKCNWKGQRGSKHAVEKTPLLSLVHGAVICHVGWENTTEDEVKGRIQNWLKQASRRSRFSEVGEY</sequence>
<keyword evidence="1" id="KW-0175">Coiled coil</keyword>
<dbReference type="InterPro" id="IPR032071">
    <property type="entry name" value="DUF4806"/>
</dbReference>
<accession>A0A8K0P3D4</accession>
<organism evidence="4 5">
    <name type="scientific">Ladona fulva</name>
    <name type="common">Scarce chaser dragonfly</name>
    <name type="synonym">Libellula fulva</name>
    <dbReference type="NCBI Taxonomy" id="123851"/>
    <lineage>
        <taxon>Eukaryota</taxon>
        <taxon>Metazoa</taxon>
        <taxon>Ecdysozoa</taxon>
        <taxon>Arthropoda</taxon>
        <taxon>Hexapoda</taxon>
        <taxon>Insecta</taxon>
        <taxon>Pterygota</taxon>
        <taxon>Palaeoptera</taxon>
        <taxon>Odonata</taxon>
        <taxon>Epiprocta</taxon>
        <taxon>Anisoptera</taxon>
        <taxon>Libelluloidea</taxon>
        <taxon>Libellulidae</taxon>
        <taxon>Ladona</taxon>
    </lineage>
</organism>
<feature type="region of interest" description="Disordered" evidence="2">
    <location>
        <begin position="61"/>
        <end position="83"/>
    </location>
</feature>
<feature type="compositionally biased region" description="Polar residues" evidence="2">
    <location>
        <begin position="74"/>
        <end position="83"/>
    </location>
</feature>
<dbReference type="EMBL" id="KZ308434">
    <property type="protein sequence ID" value="KAG8229534.1"/>
    <property type="molecule type" value="Genomic_DNA"/>
</dbReference>
<feature type="coiled-coil region" evidence="1">
    <location>
        <begin position="83"/>
        <end position="117"/>
    </location>
</feature>
<protein>
    <recommendedName>
        <fullName evidence="3">DUF4806 domain-containing protein</fullName>
    </recommendedName>
</protein>
<keyword evidence="5" id="KW-1185">Reference proteome</keyword>
<feature type="domain" description="DUF4806" evidence="3">
    <location>
        <begin position="151"/>
        <end position="229"/>
    </location>
</feature>
<dbReference type="AlphaFoldDB" id="A0A8K0P3D4"/>
<dbReference type="PANTHER" id="PTHR34153:SF2">
    <property type="entry name" value="SI:CH211-262H13.3-RELATED"/>
    <property type="match status" value="1"/>
</dbReference>
<name>A0A8K0P3D4_LADFU</name>
<evidence type="ECO:0000256" key="2">
    <source>
        <dbReference type="SAM" id="MobiDB-lite"/>
    </source>
</evidence>